<accession>A0ABY7DD65</accession>
<feature type="non-terminal residue" evidence="2">
    <location>
        <position position="1"/>
    </location>
</feature>
<evidence type="ECO:0000313" key="2">
    <source>
        <dbReference type="EMBL" id="WAQ94868.1"/>
    </source>
</evidence>
<feature type="signal peptide" evidence="1">
    <location>
        <begin position="1"/>
        <end position="33"/>
    </location>
</feature>
<feature type="chain" id="PRO_5046840859" description="Secreted protein" evidence="1">
    <location>
        <begin position="34"/>
        <end position="227"/>
    </location>
</feature>
<evidence type="ECO:0008006" key="4">
    <source>
        <dbReference type="Google" id="ProtNLM"/>
    </source>
</evidence>
<gene>
    <name evidence="2" type="ORF">MAR_007339</name>
</gene>
<organism evidence="2 3">
    <name type="scientific">Mya arenaria</name>
    <name type="common">Soft-shell clam</name>
    <dbReference type="NCBI Taxonomy" id="6604"/>
    <lineage>
        <taxon>Eukaryota</taxon>
        <taxon>Metazoa</taxon>
        <taxon>Spiralia</taxon>
        <taxon>Lophotrochozoa</taxon>
        <taxon>Mollusca</taxon>
        <taxon>Bivalvia</taxon>
        <taxon>Autobranchia</taxon>
        <taxon>Heteroconchia</taxon>
        <taxon>Euheterodonta</taxon>
        <taxon>Imparidentia</taxon>
        <taxon>Neoheterodontei</taxon>
        <taxon>Myida</taxon>
        <taxon>Myoidea</taxon>
        <taxon>Myidae</taxon>
        <taxon>Mya</taxon>
    </lineage>
</organism>
<dbReference type="EMBL" id="CP111012">
    <property type="protein sequence ID" value="WAQ94868.1"/>
    <property type="molecule type" value="Genomic_DNA"/>
</dbReference>
<protein>
    <recommendedName>
        <fullName evidence="4">Secreted protein</fullName>
    </recommendedName>
</protein>
<reference evidence="2" key="1">
    <citation type="submission" date="2022-11" db="EMBL/GenBank/DDBJ databases">
        <title>Centuries of genome instability and evolution in soft-shell clam transmissible cancer (bioRxiv).</title>
        <authorList>
            <person name="Hart S.F.M."/>
            <person name="Yonemitsu M.A."/>
            <person name="Giersch R.M."/>
            <person name="Beal B.F."/>
            <person name="Arriagada G."/>
            <person name="Davis B.W."/>
            <person name="Ostrander E.A."/>
            <person name="Goff S.P."/>
            <person name="Metzger M.J."/>
        </authorList>
    </citation>
    <scope>NUCLEOTIDE SEQUENCE</scope>
    <source>
        <strain evidence="2">MELC-2E11</strain>
        <tissue evidence="2">Siphon/mantle</tissue>
    </source>
</reference>
<proteinExistence type="predicted"/>
<keyword evidence="3" id="KW-1185">Reference proteome</keyword>
<evidence type="ECO:0000313" key="3">
    <source>
        <dbReference type="Proteomes" id="UP001164746"/>
    </source>
</evidence>
<sequence>FLFKELLLTMTQCWSCAMLFIVLFISHVAMSRGQDTATETDEDKMFEMGPNDLILVNVAAKGRVVELLANELARTEIIRALLVEYAKECVTNITALEKTCLDCMMNRCQNRRQECHIEGPPLSEMINHDPSPVQGLQFLSQGPRDVTTGMKNFANRARTDILQGVPEALRKESEAIMQIEVEQSLRDLNDNIDTDKALRTISLHVQKAADNVHKLPNIGEKVGSIIV</sequence>
<feature type="non-terminal residue" evidence="2">
    <location>
        <position position="227"/>
    </location>
</feature>
<keyword evidence="1" id="KW-0732">Signal</keyword>
<name>A0ABY7DD65_MYAAR</name>
<evidence type="ECO:0000256" key="1">
    <source>
        <dbReference type="SAM" id="SignalP"/>
    </source>
</evidence>
<dbReference type="Proteomes" id="UP001164746">
    <property type="component" value="Chromosome 1"/>
</dbReference>